<evidence type="ECO:0000313" key="1">
    <source>
        <dbReference type="EMBL" id="QDU08165.1"/>
    </source>
</evidence>
<evidence type="ECO:0000313" key="2">
    <source>
        <dbReference type="Proteomes" id="UP000318384"/>
    </source>
</evidence>
<accession>A0A517WSD0</accession>
<proteinExistence type="predicted"/>
<reference evidence="1 2" key="1">
    <citation type="submission" date="2019-03" db="EMBL/GenBank/DDBJ databases">
        <title>Deep-cultivation of Planctomycetes and their phenomic and genomic characterization uncovers novel biology.</title>
        <authorList>
            <person name="Wiegand S."/>
            <person name="Jogler M."/>
            <person name="Boedeker C."/>
            <person name="Pinto D."/>
            <person name="Vollmers J."/>
            <person name="Rivas-Marin E."/>
            <person name="Kohn T."/>
            <person name="Peeters S.H."/>
            <person name="Heuer A."/>
            <person name="Rast P."/>
            <person name="Oberbeckmann S."/>
            <person name="Bunk B."/>
            <person name="Jeske O."/>
            <person name="Meyerdierks A."/>
            <person name="Storesund J.E."/>
            <person name="Kallscheuer N."/>
            <person name="Luecker S."/>
            <person name="Lage O.M."/>
            <person name="Pohl T."/>
            <person name="Merkel B.J."/>
            <person name="Hornburger P."/>
            <person name="Mueller R.-W."/>
            <person name="Bruemmer F."/>
            <person name="Labrenz M."/>
            <person name="Spormann A.M."/>
            <person name="Op den Camp H."/>
            <person name="Overmann J."/>
            <person name="Amann R."/>
            <person name="Jetten M.S.M."/>
            <person name="Mascher T."/>
            <person name="Medema M.H."/>
            <person name="Devos D.P."/>
            <person name="Kaster A.-K."/>
            <person name="Ovreas L."/>
            <person name="Rohde M."/>
            <person name="Galperin M.Y."/>
            <person name="Jogler C."/>
        </authorList>
    </citation>
    <scope>NUCLEOTIDE SEQUENCE [LARGE SCALE GENOMIC DNA]</scope>
    <source>
        <strain evidence="1 2">V202</strain>
    </source>
</reference>
<sequence>MKIIDENIILRWSGTIPDFNKNISWYIRGICSDGSFYGEVKIREHGNNRIILVDGRLSTQDSVSIRELVNQIAKINKELDTDIDLSEGFLGYGSISDPQIIFEYSSQLHSGTESETLILRIVDLLAPYMLEFVEKNK</sequence>
<name>A0A517WSD0_9PLAN</name>
<dbReference type="Proteomes" id="UP000318384">
    <property type="component" value="Chromosome"/>
</dbReference>
<dbReference type="AlphaFoldDB" id="A0A517WSD0"/>
<keyword evidence="2" id="KW-1185">Reference proteome</keyword>
<dbReference type="EMBL" id="CP037422">
    <property type="protein sequence ID" value="QDU08165.1"/>
    <property type="molecule type" value="Genomic_DNA"/>
</dbReference>
<protein>
    <submittedName>
        <fullName evidence="1">Uncharacterized protein</fullName>
    </submittedName>
</protein>
<gene>
    <name evidence="1" type="ORF">V202x_15290</name>
</gene>
<dbReference type="RefSeq" id="WP_145172608.1">
    <property type="nucleotide sequence ID" value="NZ_CP037422.1"/>
</dbReference>
<dbReference type="OrthoDB" id="10009006at2"/>
<organism evidence="1 2">
    <name type="scientific">Gimesia aquarii</name>
    <dbReference type="NCBI Taxonomy" id="2527964"/>
    <lineage>
        <taxon>Bacteria</taxon>
        <taxon>Pseudomonadati</taxon>
        <taxon>Planctomycetota</taxon>
        <taxon>Planctomycetia</taxon>
        <taxon>Planctomycetales</taxon>
        <taxon>Planctomycetaceae</taxon>
        <taxon>Gimesia</taxon>
    </lineage>
</organism>